<sequence>MTHQPPLPEILQAEWGSDQIMALFADLDAGTEIQHVQLRTDSDDAAVTLGDAEAAFVQGTARAIQVRYRFEDELWSDTILPGDPTTKIIRSRLPGHGTSQ</sequence>
<organism evidence="1 2">
    <name type="scientific">Stieleria maiorica</name>
    <dbReference type="NCBI Taxonomy" id="2795974"/>
    <lineage>
        <taxon>Bacteria</taxon>
        <taxon>Pseudomonadati</taxon>
        <taxon>Planctomycetota</taxon>
        <taxon>Planctomycetia</taxon>
        <taxon>Pirellulales</taxon>
        <taxon>Pirellulaceae</taxon>
        <taxon>Stieleria</taxon>
    </lineage>
</organism>
<keyword evidence="2" id="KW-1185">Reference proteome</keyword>
<dbReference type="Proteomes" id="UP000321353">
    <property type="component" value="Chromosome"/>
</dbReference>
<dbReference type="RefSeq" id="WP_147870426.1">
    <property type="nucleotide sequence ID" value="NZ_CP036264.1"/>
</dbReference>
<evidence type="ECO:0000313" key="2">
    <source>
        <dbReference type="Proteomes" id="UP000321353"/>
    </source>
</evidence>
<evidence type="ECO:0000313" key="1">
    <source>
        <dbReference type="EMBL" id="QEG01338.1"/>
    </source>
</evidence>
<dbReference type="AlphaFoldDB" id="A0A5B9MQQ0"/>
<name>A0A5B9MQQ0_9BACT</name>
<reference evidence="1 2" key="1">
    <citation type="submission" date="2019-02" db="EMBL/GenBank/DDBJ databases">
        <title>Planctomycetal bacteria perform biofilm scaping via a novel small molecule.</title>
        <authorList>
            <person name="Jeske O."/>
            <person name="Boedeker C."/>
            <person name="Wiegand S."/>
            <person name="Breitling P."/>
            <person name="Kallscheuer N."/>
            <person name="Jogler M."/>
            <person name="Rohde M."/>
            <person name="Petersen J."/>
            <person name="Medema M.H."/>
            <person name="Surup F."/>
            <person name="Jogler C."/>
        </authorList>
    </citation>
    <scope>NUCLEOTIDE SEQUENCE [LARGE SCALE GENOMIC DNA]</scope>
    <source>
        <strain evidence="1 2">Mal15</strain>
    </source>
</reference>
<protein>
    <submittedName>
        <fullName evidence="1">Uncharacterized protein</fullName>
    </submittedName>
</protein>
<accession>A0A5B9MQQ0</accession>
<dbReference type="EMBL" id="CP036264">
    <property type="protein sequence ID" value="QEG01338.1"/>
    <property type="molecule type" value="Genomic_DNA"/>
</dbReference>
<proteinExistence type="predicted"/>
<dbReference type="KEGG" id="smam:Mal15_54140"/>
<gene>
    <name evidence="1" type="ORF">Mal15_54140</name>
</gene>